<feature type="coiled-coil region" evidence="1">
    <location>
        <begin position="568"/>
        <end position="649"/>
    </location>
</feature>
<evidence type="ECO:0000256" key="2">
    <source>
        <dbReference type="SAM" id="MobiDB-lite"/>
    </source>
</evidence>
<feature type="coiled-coil region" evidence="1">
    <location>
        <begin position="674"/>
        <end position="715"/>
    </location>
</feature>
<gene>
    <name evidence="3" type="ORF">LAQU0_S01e07426g</name>
</gene>
<organism evidence="3 4">
    <name type="scientific">Lachancea quebecensis</name>
    <dbReference type="NCBI Taxonomy" id="1654605"/>
    <lineage>
        <taxon>Eukaryota</taxon>
        <taxon>Fungi</taxon>
        <taxon>Dikarya</taxon>
        <taxon>Ascomycota</taxon>
        <taxon>Saccharomycotina</taxon>
        <taxon>Saccharomycetes</taxon>
        <taxon>Saccharomycetales</taxon>
        <taxon>Saccharomycetaceae</taxon>
        <taxon>Lachancea</taxon>
    </lineage>
</organism>
<reference evidence="4" key="1">
    <citation type="submission" date="2015-10" db="EMBL/GenBank/DDBJ databases">
        <authorList>
            <person name="Devillers H."/>
        </authorList>
    </citation>
    <scope>NUCLEOTIDE SEQUENCE [LARGE SCALE GENOMIC DNA]</scope>
</reference>
<evidence type="ECO:0000313" key="4">
    <source>
        <dbReference type="Proteomes" id="UP000236544"/>
    </source>
</evidence>
<keyword evidence="4" id="KW-1185">Reference proteome</keyword>
<keyword evidence="1" id="KW-0175">Coiled coil</keyword>
<dbReference type="InterPro" id="IPR024312">
    <property type="entry name" value="TACC_fungi"/>
</dbReference>
<feature type="coiled-coil region" evidence="1">
    <location>
        <begin position="256"/>
        <end position="367"/>
    </location>
</feature>
<evidence type="ECO:0000256" key="1">
    <source>
        <dbReference type="SAM" id="Coils"/>
    </source>
</evidence>
<dbReference type="EMBL" id="LN890560">
    <property type="protein sequence ID" value="CUS20475.1"/>
    <property type="molecule type" value="Genomic_DNA"/>
</dbReference>
<sequence>MGDSNVGSFSTPLKNGANRPTEVRAPNSERLYPRDLGTPDKLASDDRALRIQRDNENGSQLRSSPWKRAKLDKFSSRSHPISSPAVIEMLDRNVSGPQGSLRDSEALEIQDEISEAISSAVREESGSDSSNHDNQHRTSLINDLLSTKREGTPDHMPDADLANLGKLTPPRDYMHNTESSIIQNLQNCFRDELNKFEHYLKAKNEQADEYRRRTMDCFEKIKQLEEALDQQKIMYSSLFGEHEMLRASQSVRDDQWETQKHEIEKLSAEKTSLEERVSRLKLRLSEVRNEMKMINQNSQILQEKFQAQIQQNERLQNQVSELEESANKLRVHAETAANSKRRAEEEIEKTRAELASLTEDKFKTQSENEDLKLSVTKFQALLAERTKFTEELQANLRAFHDTKQKSTIELERRINDLTLEKNELANELQDMGVLKSKVEEGEIELQSVKNELNQTQVALQDLQKEHADLDEHAQSLETKLKTSHQKLETANDQLAIKTAEVVELGHDIEELRQGKLHLEESLKLRDASISEWKAKYDEKCVENNKLSIEIESFQFKNGNLETEHLVELEQLHQQMTSLQDTLKLNSERIKGLDEENASLKDQLEVREPPQIQQGPLVDPEQIEELHAKIQKLEQQLREKETEAGKRLQLLAEDLYIQYSSKHEQKVKMLKKGYESKYQDKLERLELANSGLKDELAQLNDTLKAEREEKHNLVKLLNK</sequence>
<feature type="compositionally biased region" description="Basic and acidic residues" evidence="2">
    <location>
        <begin position="42"/>
        <end position="56"/>
    </location>
</feature>
<dbReference type="Pfam" id="PF12709">
    <property type="entry name" value="Fungal_TACC"/>
    <property type="match status" value="1"/>
</dbReference>
<feature type="region of interest" description="Disordered" evidence="2">
    <location>
        <begin position="1"/>
        <end position="79"/>
    </location>
</feature>
<evidence type="ECO:0000313" key="3">
    <source>
        <dbReference type="EMBL" id="CUS20475.1"/>
    </source>
</evidence>
<feature type="compositionally biased region" description="Polar residues" evidence="2">
    <location>
        <begin position="1"/>
        <end position="13"/>
    </location>
</feature>
<dbReference type="AlphaFoldDB" id="A0A0P1KM87"/>
<dbReference type="OrthoDB" id="5367584at2759"/>
<name>A0A0P1KM87_9SACH</name>
<proteinExistence type="predicted"/>
<feature type="coiled-coil region" evidence="1">
    <location>
        <begin position="407"/>
        <end position="493"/>
    </location>
</feature>
<accession>A0A0P1KM87</accession>
<dbReference type="Proteomes" id="UP000236544">
    <property type="component" value="Unassembled WGS sequence"/>
</dbReference>
<protein>
    <submittedName>
        <fullName evidence="3">LAQU0S01e07426g1_1</fullName>
    </submittedName>
</protein>